<name>U4L8R8_PYROM</name>
<proteinExistence type="predicted"/>
<keyword evidence="3" id="KW-1185">Reference proteome</keyword>
<organism evidence="2 3">
    <name type="scientific">Pyronema omphalodes (strain CBS 100304)</name>
    <name type="common">Pyronema confluens</name>
    <dbReference type="NCBI Taxonomy" id="1076935"/>
    <lineage>
        <taxon>Eukaryota</taxon>
        <taxon>Fungi</taxon>
        <taxon>Dikarya</taxon>
        <taxon>Ascomycota</taxon>
        <taxon>Pezizomycotina</taxon>
        <taxon>Pezizomycetes</taxon>
        <taxon>Pezizales</taxon>
        <taxon>Pyronemataceae</taxon>
        <taxon>Pyronema</taxon>
    </lineage>
</organism>
<dbReference type="AlphaFoldDB" id="U4L8R8"/>
<accession>U4L8R8</accession>
<gene>
    <name evidence="2" type="ORF">PCON_01517</name>
</gene>
<evidence type="ECO:0000313" key="2">
    <source>
        <dbReference type="EMBL" id="CCX15242.1"/>
    </source>
</evidence>
<dbReference type="EMBL" id="HF936154">
    <property type="protein sequence ID" value="CCX15242.1"/>
    <property type="molecule type" value="Genomic_DNA"/>
</dbReference>
<feature type="region of interest" description="Disordered" evidence="1">
    <location>
        <begin position="49"/>
        <end position="85"/>
    </location>
</feature>
<sequence length="103" mass="11079">MAVISDYENPAAMYPAMFTAVAARTALQAPTGTPPAIAFGLLSLPDHVQAPITPSQNSRARRPQAVPRARKPRAPRETATQATPMFPPRPHFVLVPLLCPLTL</sequence>
<dbReference type="Proteomes" id="UP000018144">
    <property type="component" value="Unassembled WGS sequence"/>
</dbReference>
<evidence type="ECO:0000256" key="1">
    <source>
        <dbReference type="SAM" id="MobiDB-lite"/>
    </source>
</evidence>
<evidence type="ECO:0000313" key="3">
    <source>
        <dbReference type="Proteomes" id="UP000018144"/>
    </source>
</evidence>
<reference evidence="2 3" key="1">
    <citation type="journal article" date="2013" name="PLoS Genet.">
        <title>The genome and development-dependent transcriptomes of Pyronema confluens: a window into fungal evolution.</title>
        <authorList>
            <person name="Traeger S."/>
            <person name="Altegoer F."/>
            <person name="Freitag M."/>
            <person name="Gabaldon T."/>
            <person name="Kempken F."/>
            <person name="Kumar A."/>
            <person name="Marcet-Houben M."/>
            <person name="Poggeler S."/>
            <person name="Stajich J.E."/>
            <person name="Nowrousian M."/>
        </authorList>
    </citation>
    <scope>NUCLEOTIDE SEQUENCE [LARGE SCALE GENOMIC DNA]</scope>
    <source>
        <strain evidence="3">CBS 100304</strain>
        <tissue evidence="2">Vegetative mycelium</tissue>
    </source>
</reference>
<protein>
    <submittedName>
        <fullName evidence="2">Uncharacterized protein</fullName>
    </submittedName>
</protein>